<name>A0A8T2MHB9_ASTMX</name>
<proteinExistence type="predicted"/>
<reference evidence="1 2" key="1">
    <citation type="submission" date="2021-07" db="EMBL/GenBank/DDBJ databases">
        <authorList>
            <person name="Imarazene B."/>
            <person name="Zahm M."/>
            <person name="Klopp C."/>
            <person name="Cabau C."/>
            <person name="Beille S."/>
            <person name="Jouanno E."/>
            <person name="Castinel A."/>
            <person name="Lluch J."/>
            <person name="Gil L."/>
            <person name="Kuchtly C."/>
            <person name="Lopez Roques C."/>
            <person name="Donnadieu C."/>
            <person name="Parrinello H."/>
            <person name="Journot L."/>
            <person name="Du K."/>
            <person name="Schartl M."/>
            <person name="Retaux S."/>
            <person name="Guiguen Y."/>
        </authorList>
    </citation>
    <scope>NUCLEOTIDE SEQUENCE [LARGE SCALE GENOMIC DNA]</scope>
    <source>
        <strain evidence="1">Pach_M1</strain>
        <tissue evidence="1">Testis</tissue>
    </source>
</reference>
<dbReference type="AlphaFoldDB" id="A0A8T2MHB9"/>
<evidence type="ECO:0000313" key="1">
    <source>
        <dbReference type="EMBL" id="KAG9282574.1"/>
    </source>
</evidence>
<evidence type="ECO:0000313" key="2">
    <source>
        <dbReference type="Proteomes" id="UP000752171"/>
    </source>
</evidence>
<accession>A0A8T2MHB9</accession>
<sequence>MSGRRAGELYELNMRRETWCRVEQAGSSIGELPQRRHFSCHLRNTCDFSALLTARPEQRSAWTGTPDRYRERRHFEESCKSDIAFISLPSTTCLPLNTVTICLIVIPIVLHDMR</sequence>
<gene>
    <name evidence="1" type="primary">SPATA45</name>
    <name evidence="1" type="ORF">AMEX_G1253</name>
</gene>
<protein>
    <submittedName>
        <fullName evidence="1">Spermatogenesis-associated protein 45</fullName>
    </submittedName>
</protein>
<dbReference type="Proteomes" id="UP000752171">
    <property type="component" value="Unassembled WGS sequence"/>
</dbReference>
<dbReference type="EMBL" id="JAICCE010000001">
    <property type="protein sequence ID" value="KAG9282574.1"/>
    <property type="molecule type" value="Genomic_DNA"/>
</dbReference>
<organism evidence="1 2">
    <name type="scientific">Astyanax mexicanus</name>
    <name type="common">Blind cave fish</name>
    <name type="synonym">Astyanax fasciatus mexicanus</name>
    <dbReference type="NCBI Taxonomy" id="7994"/>
    <lineage>
        <taxon>Eukaryota</taxon>
        <taxon>Metazoa</taxon>
        <taxon>Chordata</taxon>
        <taxon>Craniata</taxon>
        <taxon>Vertebrata</taxon>
        <taxon>Euteleostomi</taxon>
        <taxon>Actinopterygii</taxon>
        <taxon>Neopterygii</taxon>
        <taxon>Teleostei</taxon>
        <taxon>Ostariophysi</taxon>
        <taxon>Characiformes</taxon>
        <taxon>Characoidei</taxon>
        <taxon>Acestrorhamphidae</taxon>
        <taxon>Acestrorhamphinae</taxon>
        <taxon>Astyanax</taxon>
    </lineage>
</organism>
<comment type="caution">
    <text evidence="1">The sequence shown here is derived from an EMBL/GenBank/DDBJ whole genome shotgun (WGS) entry which is preliminary data.</text>
</comment>